<evidence type="ECO:0000313" key="10">
    <source>
        <dbReference type="Proteomes" id="UP000248410"/>
    </source>
</evidence>
<evidence type="ECO:0000256" key="4">
    <source>
        <dbReference type="ARBA" id="ARBA00022917"/>
    </source>
</evidence>
<dbReference type="GO" id="GO:0005524">
    <property type="term" value="F:ATP binding"/>
    <property type="evidence" value="ECO:0007669"/>
    <property type="project" value="UniProtKB-UniRule"/>
</dbReference>
<dbReference type="Pfam" id="PF09180">
    <property type="entry name" value="ProRS-C_1"/>
    <property type="match status" value="1"/>
</dbReference>
<dbReference type="SUPFAM" id="SSF64586">
    <property type="entry name" value="C-terminal domain of ProRS"/>
    <property type="match status" value="1"/>
</dbReference>
<dbReference type="SUPFAM" id="SSF55681">
    <property type="entry name" value="Class II aaRS and biotin synthetases"/>
    <property type="match status" value="1"/>
</dbReference>
<dbReference type="CDD" id="cd00778">
    <property type="entry name" value="ProRS_core_arch_euk"/>
    <property type="match status" value="1"/>
</dbReference>
<comment type="subunit">
    <text evidence="7">Homodimer.</text>
</comment>
<sequence>MQIPREKWKSNFSEWFDRVLSEGEFYDYGRYPIKGMGVWRPYGFKIRQNMLSIIRKLLDETGHEEVLFPMLIPEDLLRKESEHIKGFENEVYWVTKGGEEDLDVKLALRPTSEVAITYMESLWIKSYKQLPKKYYQIVSIFRYETKATRPMIRLREVTTFKEAHTLHETYEDAQRQVNEAIEIYKKFFDTLGIPYLLSERPKWDRFAGAEHTYAFDTLMPDGRALQIGTVHHLGQHFSKAMDYKIQKADGSLDYPHQTSYGISDRVVAVSIAINGDDHGPVLSPVIAPIKVVIIPIPPKNEEERNKIEDYCNDIAKLLNTNGIETVVDNDRDTTPGEKFYIWELKGVPVRLEIGLREYNSGNVTIKRRDNLESKVVKKDDVVKEVKNTLDAIYNDLKKKALEEFNSRIYYAKNQEEASKIVENRGGIVEVPWCGDEACGLKLQDIINARVLGCPIDPKKTNDPCIVCKKPSTNVLRIAKTY</sequence>
<dbReference type="Pfam" id="PF03129">
    <property type="entry name" value="HGTP_anticodon"/>
    <property type="match status" value="1"/>
</dbReference>
<dbReference type="SUPFAM" id="SSF52954">
    <property type="entry name" value="Class II aaRS ABD-related"/>
    <property type="match status" value="1"/>
</dbReference>
<dbReference type="PRINTS" id="PR01046">
    <property type="entry name" value="TRNASYNTHPRO"/>
</dbReference>
<dbReference type="AlphaFoldDB" id="A0A2U9INM0"/>
<reference evidence="9 10" key="1">
    <citation type="submission" date="2018-05" db="EMBL/GenBank/DDBJ databases">
        <title>Complete Genome Sequences of Extremely Thermoacidophilic, Metal-Mobilizing Type-Strain Members of the Archaeal Family Sulfolobaceae: Acidianus brierleyi DSM-1651T, Acidianus sulfidivorans DSM-18786T, Metallosphaera hakonensis DSM-7519T, and Metallosphaera prunae DSM-10039T.</title>
        <authorList>
            <person name="Counts J.A."/>
            <person name="Kelly R.M."/>
        </authorList>
    </citation>
    <scope>NUCLEOTIDE SEQUENCE [LARGE SCALE GENOMIC DNA]</scope>
    <source>
        <strain evidence="9 10">JP7</strain>
    </source>
</reference>
<keyword evidence="1 7" id="KW-0436">Ligase</keyword>
<protein>
    <recommendedName>
        <fullName evidence="7">Proline--tRNA ligase</fullName>
        <ecNumber evidence="7">6.1.1.15</ecNumber>
    </recommendedName>
    <alternativeName>
        <fullName evidence="7">Prolyl-tRNA synthetase</fullName>
        <shortName evidence="7">ProRS</shortName>
    </alternativeName>
</protein>
<dbReference type="Gene3D" id="3.40.50.800">
    <property type="entry name" value="Anticodon-binding domain"/>
    <property type="match status" value="1"/>
</dbReference>
<accession>A0A2U9INM0</accession>
<evidence type="ECO:0000256" key="1">
    <source>
        <dbReference type="ARBA" id="ARBA00022598"/>
    </source>
</evidence>
<dbReference type="InterPro" id="IPR016061">
    <property type="entry name" value="Pro-tRNA_ligase_II_C"/>
</dbReference>
<dbReference type="InterPro" id="IPR004499">
    <property type="entry name" value="Pro-tRNA-ligase_IIa_arc-type"/>
</dbReference>
<dbReference type="NCBIfam" id="TIGR00408">
    <property type="entry name" value="proS_fam_I"/>
    <property type="match status" value="1"/>
</dbReference>
<name>A0A2U9INM0_9CREN</name>
<keyword evidence="3 7" id="KW-0067">ATP-binding</keyword>
<dbReference type="EC" id="6.1.1.15" evidence="7"/>
<keyword evidence="5 7" id="KW-0030">Aminoacyl-tRNA synthetase</keyword>
<feature type="domain" description="Aminoacyl-transfer RNA synthetases class-II family profile" evidence="8">
    <location>
        <begin position="39"/>
        <end position="284"/>
    </location>
</feature>
<dbReference type="Pfam" id="PF00587">
    <property type="entry name" value="tRNA-synt_2b"/>
    <property type="match status" value="1"/>
</dbReference>
<dbReference type="OrthoDB" id="7375at2157"/>
<dbReference type="Gene3D" id="3.30.110.30">
    <property type="entry name" value="C-terminal domain of ProRS"/>
    <property type="match status" value="1"/>
</dbReference>
<dbReference type="InterPro" id="IPR002316">
    <property type="entry name" value="Pro-tRNA-ligase_IIa"/>
</dbReference>
<dbReference type="PANTHER" id="PTHR43382:SF2">
    <property type="entry name" value="BIFUNCTIONAL GLUTAMATE_PROLINE--TRNA LIGASE"/>
    <property type="match status" value="1"/>
</dbReference>
<evidence type="ECO:0000256" key="5">
    <source>
        <dbReference type="ARBA" id="ARBA00023146"/>
    </source>
</evidence>
<dbReference type="HAMAP" id="MF_01571">
    <property type="entry name" value="Pro_tRNA_synth_type3"/>
    <property type="match status" value="1"/>
</dbReference>
<dbReference type="GO" id="GO:0005737">
    <property type="term" value="C:cytoplasm"/>
    <property type="evidence" value="ECO:0007669"/>
    <property type="project" value="UniProtKB-SubCell"/>
</dbReference>
<keyword evidence="10" id="KW-1185">Reference proteome</keyword>
<organism evidence="9 10">
    <name type="scientific">Acidianus sulfidivorans JP7</name>
    <dbReference type="NCBI Taxonomy" id="619593"/>
    <lineage>
        <taxon>Archaea</taxon>
        <taxon>Thermoproteota</taxon>
        <taxon>Thermoprotei</taxon>
        <taxon>Sulfolobales</taxon>
        <taxon>Sulfolobaceae</taxon>
        <taxon>Acidianus</taxon>
    </lineage>
</organism>
<dbReference type="GO" id="GO:0004827">
    <property type="term" value="F:proline-tRNA ligase activity"/>
    <property type="evidence" value="ECO:0007669"/>
    <property type="project" value="UniProtKB-UniRule"/>
</dbReference>
<dbReference type="Gene3D" id="3.30.930.10">
    <property type="entry name" value="Bira Bifunctional Protein, Domain 2"/>
    <property type="match status" value="1"/>
</dbReference>
<dbReference type="PANTHER" id="PTHR43382">
    <property type="entry name" value="PROLYL-TRNA SYNTHETASE"/>
    <property type="match status" value="1"/>
</dbReference>
<dbReference type="GeneID" id="36838029"/>
<dbReference type="InterPro" id="IPR017449">
    <property type="entry name" value="Pro-tRNA_synth_II"/>
</dbReference>
<evidence type="ECO:0000256" key="3">
    <source>
        <dbReference type="ARBA" id="ARBA00022840"/>
    </source>
</evidence>
<dbReference type="RefSeq" id="WP_110380495.1">
    <property type="nucleotide sequence ID" value="NZ_CP029288.2"/>
</dbReference>
<evidence type="ECO:0000256" key="6">
    <source>
        <dbReference type="ARBA" id="ARBA00047671"/>
    </source>
</evidence>
<evidence type="ECO:0000256" key="7">
    <source>
        <dbReference type="HAMAP-Rule" id="MF_01571"/>
    </source>
</evidence>
<dbReference type="InterPro" id="IPR002314">
    <property type="entry name" value="aa-tRNA-synt_IIb"/>
</dbReference>
<evidence type="ECO:0000259" key="8">
    <source>
        <dbReference type="PROSITE" id="PS50862"/>
    </source>
</evidence>
<dbReference type="InterPro" id="IPR033721">
    <property type="entry name" value="ProRS_core_arch_euk"/>
</dbReference>
<dbReference type="EMBL" id="CP029288">
    <property type="protein sequence ID" value="AWR97605.1"/>
    <property type="molecule type" value="Genomic_DNA"/>
</dbReference>
<comment type="function">
    <text evidence="7">Catalyzes the attachment of proline to tRNA(Pro) in a two-step reaction: proline is first activated by ATP to form Pro-AMP and then transferred to the acceptor end of tRNA(Pro).</text>
</comment>
<proteinExistence type="inferred from homology"/>
<dbReference type="KEGG" id="asul:DFR86_08630"/>
<dbReference type="PROSITE" id="PS50862">
    <property type="entry name" value="AA_TRNA_LIGASE_II"/>
    <property type="match status" value="1"/>
</dbReference>
<dbReference type="InterPro" id="IPR006195">
    <property type="entry name" value="aa-tRNA-synth_II"/>
</dbReference>
<keyword evidence="7" id="KW-0963">Cytoplasm</keyword>
<dbReference type="InterPro" id="IPR004154">
    <property type="entry name" value="Anticodon-bd"/>
</dbReference>
<dbReference type="GO" id="GO:0017101">
    <property type="term" value="C:aminoacyl-tRNA synthetase multienzyme complex"/>
    <property type="evidence" value="ECO:0007669"/>
    <property type="project" value="TreeGrafter"/>
</dbReference>
<dbReference type="SMART" id="SM00946">
    <property type="entry name" value="ProRS-C_1"/>
    <property type="match status" value="1"/>
</dbReference>
<dbReference type="InterPro" id="IPR045864">
    <property type="entry name" value="aa-tRNA-synth_II/BPL/LPL"/>
</dbReference>
<dbReference type="FunFam" id="3.30.930.10:FF:000037">
    <property type="entry name" value="Proline--tRNA ligase"/>
    <property type="match status" value="1"/>
</dbReference>
<comment type="catalytic activity">
    <reaction evidence="6 7">
        <text>tRNA(Pro) + L-proline + ATP = L-prolyl-tRNA(Pro) + AMP + diphosphate</text>
        <dbReference type="Rhea" id="RHEA:14305"/>
        <dbReference type="Rhea" id="RHEA-COMP:9700"/>
        <dbReference type="Rhea" id="RHEA-COMP:9702"/>
        <dbReference type="ChEBI" id="CHEBI:30616"/>
        <dbReference type="ChEBI" id="CHEBI:33019"/>
        <dbReference type="ChEBI" id="CHEBI:60039"/>
        <dbReference type="ChEBI" id="CHEBI:78442"/>
        <dbReference type="ChEBI" id="CHEBI:78532"/>
        <dbReference type="ChEBI" id="CHEBI:456215"/>
        <dbReference type="EC" id="6.1.1.15"/>
    </reaction>
</comment>
<evidence type="ECO:0000256" key="2">
    <source>
        <dbReference type="ARBA" id="ARBA00022741"/>
    </source>
</evidence>
<comment type="similarity">
    <text evidence="7">Belongs to the class-II aminoacyl-tRNA synthetase family. ProS type 3 subfamily.</text>
</comment>
<keyword evidence="4 7" id="KW-0648">Protein biosynthesis</keyword>
<evidence type="ECO:0000313" key="9">
    <source>
        <dbReference type="EMBL" id="AWR97605.1"/>
    </source>
</evidence>
<dbReference type="Proteomes" id="UP000248410">
    <property type="component" value="Chromosome"/>
</dbReference>
<dbReference type="GO" id="GO:0006433">
    <property type="term" value="P:prolyl-tRNA aminoacylation"/>
    <property type="evidence" value="ECO:0007669"/>
    <property type="project" value="UniProtKB-UniRule"/>
</dbReference>
<gene>
    <name evidence="7" type="primary">proS</name>
    <name evidence="9" type="ORF">DFR86_08630</name>
</gene>
<dbReference type="InterPro" id="IPR036621">
    <property type="entry name" value="Anticodon-bd_dom_sf"/>
</dbReference>
<dbReference type="CDD" id="cd00862">
    <property type="entry name" value="ProRS_anticodon_zinc"/>
    <property type="match status" value="1"/>
</dbReference>
<comment type="subcellular location">
    <subcellularLocation>
        <location evidence="7">Cytoplasm</location>
    </subcellularLocation>
</comment>
<keyword evidence="2 7" id="KW-0547">Nucleotide-binding</keyword>
<comment type="domain">
    <text evidence="7">Consists of three domains: the N-terminal catalytic domain, the anticodon-binding domain and the C-terminal extension.</text>
</comment>